<evidence type="ECO:0000313" key="2">
    <source>
        <dbReference type="Proteomes" id="UP000253303"/>
    </source>
</evidence>
<comment type="caution">
    <text evidence="1">The sequence shown here is derived from an EMBL/GenBank/DDBJ whole genome shotgun (WGS) entry which is preliminary data.</text>
</comment>
<dbReference type="AlphaFoldDB" id="A0A366LMF8"/>
<sequence>MRERAKVPLPRRFGIGPIRVTGVEDDTITMVVPLTRSKFESDGGCSATLIGSSADAPAHWDLTCRSAEKVTINQMTLTVTDITDKAAIIRIRPAK</sequence>
<keyword evidence="2" id="KW-1185">Reference proteome</keyword>
<organism evidence="1 2">
    <name type="scientific">Spongiactinospora rosea</name>
    <dbReference type="NCBI Taxonomy" id="2248750"/>
    <lineage>
        <taxon>Bacteria</taxon>
        <taxon>Bacillati</taxon>
        <taxon>Actinomycetota</taxon>
        <taxon>Actinomycetes</taxon>
        <taxon>Streptosporangiales</taxon>
        <taxon>Streptosporangiaceae</taxon>
        <taxon>Spongiactinospora</taxon>
    </lineage>
</organism>
<protein>
    <submittedName>
        <fullName evidence="1">Uncharacterized protein</fullName>
    </submittedName>
</protein>
<name>A0A366LMF8_9ACTN</name>
<reference evidence="1 2" key="1">
    <citation type="submission" date="2018-06" db="EMBL/GenBank/DDBJ databases">
        <title>Sphaerisporangium craniellae sp. nov., isolated from a marine sponge in the South China Sea.</title>
        <authorList>
            <person name="Li L."/>
        </authorList>
    </citation>
    <scope>NUCLEOTIDE SEQUENCE [LARGE SCALE GENOMIC DNA]</scope>
    <source>
        <strain evidence="1 2">LHW63015</strain>
    </source>
</reference>
<dbReference type="Proteomes" id="UP000253303">
    <property type="component" value="Unassembled WGS sequence"/>
</dbReference>
<dbReference type="EMBL" id="QMEY01000026">
    <property type="protein sequence ID" value="RBQ15115.1"/>
    <property type="molecule type" value="Genomic_DNA"/>
</dbReference>
<evidence type="ECO:0000313" key="1">
    <source>
        <dbReference type="EMBL" id="RBQ15115.1"/>
    </source>
</evidence>
<accession>A0A366LMF8</accession>
<proteinExistence type="predicted"/>
<gene>
    <name evidence="1" type="ORF">DP939_37575</name>
</gene>